<dbReference type="AlphaFoldDB" id="A0A8R1I6G2"/>
<dbReference type="EnsemblMetazoa" id="CJA21873.1">
    <property type="protein sequence ID" value="CJA21873.1"/>
    <property type="gene ID" value="WBGene00177445"/>
</dbReference>
<organism evidence="2 3">
    <name type="scientific">Caenorhabditis japonica</name>
    <dbReference type="NCBI Taxonomy" id="281687"/>
    <lineage>
        <taxon>Eukaryota</taxon>
        <taxon>Metazoa</taxon>
        <taxon>Ecdysozoa</taxon>
        <taxon>Nematoda</taxon>
        <taxon>Chromadorea</taxon>
        <taxon>Rhabditida</taxon>
        <taxon>Rhabditina</taxon>
        <taxon>Rhabditomorpha</taxon>
        <taxon>Rhabditoidea</taxon>
        <taxon>Rhabditidae</taxon>
        <taxon>Peloderinae</taxon>
        <taxon>Caenorhabditis</taxon>
    </lineage>
</organism>
<sequence>MEHLEEKEDDHEEVMESVQSGSNSSLGAPMEETWAQTAEEEEEEVSIRRRRKLLKGFDEFLRNRLKHI</sequence>
<proteinExistence type="predicted"/>
<dbReference type="Proteomes" id="UP000005237">
    <property type="component" value="Unassembled WGS sequence"/>
</dbReference>
<evidence type="ECO:0000256" key="1">
    <source>
        <dbReference type="SAM" id="MobiDB-lite"/>
    </source>
</evidence>
<keyword evidence="3" id="KW-1185">Reference proteome</keyword>
<evidence type="ECO:0000313" key="2">
    <source>
        <dbReference type="EnsemblMetazoa" id="CJA21873.1"/>
    </source>
</evidence>
<accession>A0A8R1I6G2</accession>
<name>A0A8R1I6G2_CAEJA</name>
<feature type="compositionally biased region" description="Polar residues" evidence="1">
    <location>
        <begin position="17"/>
        <end position="26"/>
    </location>
</feature>
<reference evidence="3" key="1">
    <citation type="submission" date="2010-08" db="EMBL/GenBank/DDBJ databases">
        <authorList>
            <consortium name="Caenorhabditis japonica Sequencing Consortium"/>
            <person name="Wilson R.K."/>
        </authorList>
    </citation>
    <scope>NUCLEOTIDE SEQUENCE [LARGE SCALE GENOMIC DNA]</scope>
    <source>
        <strain evidence="3">DF5081</strain>
    </source>
</reference>
<protein>
    <submittedName>
        <fullName evidence="2">Uncharacterized protein</fullName>
    </submittedName>
</protein>
<evidence type="ECO:0000313" key="3">
    <source>
        <dbReference type="Proteomes" id="UP000005237"/>
    </source>
</evidence>
<feature type="region of interest" description="Disordered" evidence="1">
    <location>
        <begin position="1"/>
        <end position="46"/>
    </location>
</feature>
<reference evidence="2" key="2">
    <citation type="submission" date="2022-06" db="UniProtKB">
        <authorList>
            <consortium name="EnsemblMetazoa"/>
        </authorList>
    </citation>
    <scope>IDENTIFICATION</scope>
    <source>
        <strain evidence="2">DF5081</strain>
    </source>
</reference>